<evidence type="ECO:0000313" key="6">
    <source>
        <dbReference type="Proteomes" id="UP000676478"/>
    </source>
</evidence>
<dbReference type="EC" id="6.3.3.2" evidence="4"/>
<keyword evidence="2 4" id="KW-0547">Nucleotide-binding</keyword>
<dbReference type="GO" id="GO:0030272">
    <property type="term" value="F:5-formyltetrahydrofolate cyclo-ligase activity"/>
    <property type="evidence" value="ECO:0007669"/>
    <property type="project" value="UniProtKB-EC"/>
</dbReference>
<keyword evidence="5" id="KW-0436">Ligase</keyword>
<dbReference type="PANTHER" id="PTHR23407:SF1">
    <property type="entry name" value="5-FORMYLTETRAHYDROFOLATE CYCLO-LIGASE"/>
    <property type="match status" value="1"/>
</dbReference>
<dbReference type="EMBL" id="JAERKF010000001">
    <property type="protein sequence ID" value="MBS1009304.1"/>
    <property type="molecule type" value="Genomic_DNA"/>
</dbReference>
<sequence length="182" mass="19985">MITKKYLRQQTIRALMAMPADQRQQATRDLHQQLWSSSAWQRAKTVATTISGDFELATAPIIARAQAEGKTIAVPTTLPNRQMAFHVVDDQTNFATSSFGLQEPTNGEIIAPATFDLLIVPGLIFAASGERLGFGGGYYDRYLVKTTGTKVALALPAQWVATPTWPVAEYDVLLDEIFQVTP</sequence>
<dbReference type="NCBIfam" id="TIGR02727">
    <property type="entry name" value="MTHFS_bact"/>
    <property type="match status" value="1"/>
</dbReference>
<reference evidence="5" key="2">
    <citation type="submission" date="2022-09" db="EMBL/GenBank/DDBJ databases">
        <title>Genome-inferred correspondence between phylogeny and metabolic traits in the wild Drosophila gut microbiome.</title>
        <authorList>
            <person name="Bueno E."/>
            <person name="Blow F."/>
            <person name="Douglas A.E."/>
        </authorList>
    </citation>
    <scope>NUCLEOTIDE SEQUENCE</scope>
    <source>
        <strain evidence="5">Dm-2019-70</strain>
    </source>
</reference>
<keyword evidence="4" id="KW-0479">Metal-binding</keyword>
<dbReference type="Proteomes" id="UP000676478">
    <property type="component" value="Unassembled WGS sequence"/>
</dbReference>
<comment type="caution">
    <text evidence="5">The sequence shown here is derived from an EMBL/GenBank/DDBJ whole genome shotgun (WGS) entry which is preliminary data.</text>
</comment>
<dbReference type="GO" id="GO:0046872">
    <property type="term" value="F:metal ion binding"/>
    <property type="evidence" value="ECO:0007669"/>
    <property type="project" value="UniProtKB-KW"/>
</dbReference>
<proteinExistence type="inferred from homology"/>
<comment type="cofactor">
    <cofactor evidence="4">
        <name>Mg(2+)</name>
        <dbReference type="ChEBI" id="CHEBI:18420"/>
    </cofactor>
</comment>
<name>A0A0C1QB04_LEVBR</name>
<dbReference type="GO" id="GO:0009396">
    <property type="term" value="P:folic acid-containing compound biosynthetic process"/>
    <property type="evidence" value="ECO:0007669"/>
    <property type="project" value="TreeGrafter"/>
</dbReference>
<protein>
    <recommendedName>
        <fullName evidence="4">5-formyltetrahydrofolate cyclo-ligase</fullName>
        <ecNumber evidence="4">6.3.3.2</ecNumber>
    </recommendedName>
</protein>
<dbReference type="GO" id="GO:0035999">
    <property type="term" value="P:tetrahydrofolate interconversion"/>
    <property type="evidence" value="ECO:0007669"/>
    <property type="project" value="TreeGrafter"/>
</dbReference>
<dbReference type="PIRSF" id="PIRSF006806">
    <property type="entry name" value="FTHF_cligase"/>
    <property type="match status" value="1"/>
</dbReference>
<dbReference type="InterPro" id="IPR024185">
    <property type="entry name" value="FTHF_cligase-like_sf"/>
</dbReference>
<reference evidence="5" key="1">
    <citation type="submission" date="2020-12" db="EMBL/GenBank/DDBJ databases">
        <authorList>
            <person name="Mcmullen J.G."/>
        </authorList>
    </citation>
    <scope>NUCLEOTIDE SEQUENCE</scope>
    <source>
        <strain evidence="5">Dm-2019-70</strain>
    </source>
</reference>
<evidence type="ECO:0000256" key="4">
    <source>
        <dbReference type="RuleBase" id="RU361279"/>
    </source>
</evidence>
<dbReference type="InterPro" id="IPR002698">
    <property type="entry name" value="FTHF_cligase"/>
</dbReference>
<evidence type="ECO:0000256" key="2">
    <source>
        <dbReference type="ARBA" id="ARBA00022741"/>
    </source>
</evidence>
<keyword evidence="4" id="KW-0460">Magnesium</keyword>
<accession>A0A0C1QB04</accession>
<keyword evidence="3 4" id="KW-0067">ATP-binding</keyword>
<comment type="similarity">
    <text evidence="1 4">Belongs to the 5-formyltetrahydrofolate cyclo-ligase family.</text>
</comment>
<comment type="catalytic activity">
    <reaction evidence="4">
        <text>(6S)-5-formyl-5,6,7,8-tetrahydrofolate + ATP = (6R)-5,10-methenyltetrahydrofolate + ADP + phosphate</text>
        <dbReference type="Rhea" id="RHEA:10488"/>
        <dbReference type="ChEBI" id="CHEBI:30616"/>
        <dbReference type="ChEBI" id="CHEBI:43474"/>
        <dbReference type="ChEBI" id="CHEBI:57455"/>
        <dbReference type="ChEBI" id="CHEBI:57457"/>
        <dbReference type="ChEBI" id="CHEBI:456216"/>
        <dbReference type="EC" id="6.3.3.2"/>
    </reaction>
</comment>
<evidence type="ECO:0000256" key="1">
    <source>
        <dbReference type="ARBA" id="ARBA00010638"/>
    </source>
</evidence>
<dbReference type="OrthoDB" id="9801938at2"/>
<dbReference type="GO" id="GO:0005524">
    <property type="term" value="F:ATP binding"/>
    <property type="evidence" value="ECO:0007669"/>
    <property type="project" value="UniProtKB-KW"/>
</dbReference>
<dbReference type="Pfam" id="PF01812">
    <property type="entry name" value="5-FTHF_cyc-lig"/>
    <property type="match status" value="1"/>
</dbReference>
<dbReference type="InterPro" id="IPR037171">
    <property type="entry name" value="NagB/RpiA_transferase-like"/>
</dbReference>
<gene>
    <name evidence="5" type="ORF">JK167_00475</name>
</gene>
<dbReference type="RefSeq" id="WP_039104793.1">
    <property type="nucleotide sequence ID" value="NZ_CAKMAP010000002.1"/>
</dbReference>
<dbReference type="AlphaFoldDB" id="A0A0C1QB04"/>
<dbReference type="PANTHER" id="PTHR23407">
    <property type="entry name" value="ATPASE INHIBITOR/5-FORMYLTETRAHYDROFOLATE CYCLO-LIGASE"/>
    <property type="match status" value="1"/>
</dbReference>
<evidence type="ECO:0000313" key="5">
    <source>
        <dbReference type="EMBL" id="MBS1009304.1"/>
    </source>
</evidence>
<evidence type="ECO:0000256" key="3">
    <source>
        <dbReference type="ARBA" id="ARBA00022840"/>
    </source>
</evidence>
<dbReference type="SUPFAM" id="SSF100950">
    <property type="entry name" value="NagB/RpiA/CoA transferase-like"/>
    <property type="match status" value="1"/>
</dbReference>
<organism evidence="5 6">
    <name type="scientific">Levilactobacillus brevis</name>
    <name type="common">Lactobacillus brevis</name>
    <dbReference type="NCBI Taxonomy" id="1580"/>
    <lineage>
        <taxon>Bacteria</taxon>
        <taxon>Bacillati</taxon>
        <taxon>Bacillota</taxon>
        <taxon>Bacilli</taxon>
        <taxon>Lactobacillales</taxon>
        <taxon>Lactobacillaceae</taxon>
        <taxon>Levilactobacillus</taxon>
    </lineage>
</organism>
<dbReference type="Gene3D" id="3.40.50.10420">
    <property type="entry name" value="NagB/RpiA/CoA transferase-like"/>
    <property type="match status" value="1"/>
</dbReference>